<dbReference type="PANTHER" id="PTHR34072">
    <property type="entry name" value="ENZYMATIC POLYPROTEIN-RELATED"/>
    <property type="match status" value="1"/>
</dbReference>
<protein>
    <submittedName>
        <fullName evidence="9">Retrovirus-related Pol polyprotein from transposon 17.6</fullName>
    </submittedName>
</protein>
<dbReference type="GO" id="GO:0016787">
    <property type="term" value="F:hydrolase activity"/>
    <property type="evidence" value="ECO:0007669"/>
    <property type="project" value="UniProtKB-KW"/>
</dbReference>
<dbReference type="FunFam" id="3.10.20.370:FF:000001">
    <property type="entry name" value="Retrovirus-related Pol polyprotein from transposon 17.6-like protein"/>
    <property type="match status" value="1"/>
</dbReference>
<evidence type="ECO:0000256" key="2">
    <source>
        <dbReference type="ARBA" id="ARBA00022695"/>
    </source>
</evidence>
<dbReference type="GO" id="GO:0004519">
    <property type="term" value="F:endonuclease activity"/>
    <property type="evidence" value="ECO:0007669"/>
    <property type="project" value="UniProtKB-KW"/>
</dbReference>
<dbReference type="EMBL" id="SSTD01001846">
    <property type="protein sequence ID" value="TYK29215.1"/>
    <property type="molecule type" value="Genomic_DNA"/>
</dbReference>
<comment type="caution">
    <text evidence="9">The sequence shown here is derived from an EMBL/GenBank/DDBJ whole genome shotgun (WGS) entry which is preliminary data.</text>
</comment>
<keyword evidence="3" id="KW-0540">Nuclease</keyword>
<evidence type="ECO:0000256" key="1">
    <source>
        <dbReference type="ARBA" id="ARBA00022679"/>
    </source>
</evidence>
<dbReference type="EMBL" id="SSTE01009560">
    <property type="protein sequence ID" value="KAA0053324.1"/>
    <property type="molecule type" value="Genomic_DNA"/>
</dbReference>
<evidence type="ECO:0000313" key="8">
    <source>
        <dbReference type="EMBL" id="KAA0053324.1"/>
    </source>
</evidence>
<reference evidence="10 11" key="1">
    <citation type="submission" date="2019-08" db="EMBL/GenBank/DDBJ databases">
        <title>Draft genome sequences of two oriental melons (Cucumis melo L. var makuwa).</title>
        <authorList>
            <person name="Kwon S.-Y."/>
        </authorList>
    </citation>
    <scope>NUCLEOTIDE SEQUENCE [LARGE SCALE GENOMIC DNA]</scope>
    <source>
        <strain evidence="11">cv. Chang Bougi</strain>
        <strain evidence="10">cv. SW 3</strain>
        <tissue evidence="9">Leaf</tissue>
    </source>
</reference>
<evidence type="ECO:0000256" key="3">
    <source>
        <dbReference type="ARBA" id="ARBA00022722"/>
    </source>
</evidence>
<dbReference type="GO" id="GO:0003964">
    <property type="term" value="F:RNA-directed DNA polymerase activity"/>
    <property type="evidence" value="ECO:0007669"/>
    <property type="project" value="UniProtKB-KW"/>
</dbReference>
<keyword evidence="4" id="KW-0255">Endonuclease</keyword>
<evidence type="ECO:0000256" key="4">
    <source>
        <dbReference type="ARBA" id="ARBA00022759"/>
    </source>
</evidence>
<dbReference type="Gene3D" id="3.10.20.370">
    <property type="match status" value="1"/>
</dbReference>
<evidence type="ECO:0000256" key="6">
    <source>
        <dbReference type="ARBA" id="ARBA00022918"/>
    </source>
</evidence>
<organism evidence="9 11">
    <name type="scientific">Cucumis melo var. makuwa</name>
    <name type="common">Oriental melon</name>
    <dbReference type="NCBI Taxonomy" id="1194695"/>
    <lineage>
        <taxon>Eukaryota</taxon>
        <taxon>Viridiplantae</taxon>
        <taxon>Streptophyta</taxon>
        <taxon>Embryophyta</taxon>
        <taxon>Tracheophyta</taxon>
        <taxon>Spermatophyta</taxon>
        <taxon>Magnoliopsida</taxon>
        <taxon>eudicotyledons</taxon>
        <taxon>Gunneridae</taxon>
        <taxon>Pentapetalae</taxon>
        <taxon>rosids</taxon>
        <taxon>fabids</taxon>
        <taxon>Cucurbitales</taxon>
        <taxon>Cucurbitaceae</taxon>
        <taxon>Benincaseae</taxon>
        <taxon>Cucumis</taxon>
    </lineage>
</organism>
<sequence>MCDASNLALGAVLGHKIDKKLHAIYYASRTLNQAQSNYTTTEKEFLAIVFALDKFRSYIIGSPVIVYTDHAAVRYLVSKKESKPRLIRWVLVLQEFNLTIKDRKGANNSVADHLGQIVRKQECTPIREDFPDEHLLQTNLQAP</sequence>
<evidence type="ECO:0000313" key="9">
    <source>
        <dbReference type="EMBL" id="TYK29215.1"/>
    </source>
</evidence>
<dbReference type="PANTHER" id="PTHR34072:SF57">
    <property type="entry name" value="RNA-DIRECTED DNA POLYMERASE"/>
    <property type="match status" value="1"/>
</dbReference>
<dbReference type="SUPFAM" id="SSF56672">
    <property type="entry name" value="DNA/RNA polymerases"/>
    <property type="match status" value="1"/>
</dbReference>
<dbReference type="AlphaFoldDB" id="A0A5D3E185"/>
<evidence type="ECO:0000256" key="5">
    <source>
        <dbReference type="ARBA" id="ARBA00022801"/>
    </source>
</evidence>
<dbReference type="CDD" id="cd09274">
    <property type="entry name" value="RNase_HI_RT_Ty3"/>
    <property type="match status" value="1"/>
</dbReference>
<keyword evidence="6" id="KW-0695">RNA-directed DNA polymerase</keyword>
<accession>A0A5D3E185</accession>
<evidence type="ECO:0000313" key="10">
    <source>
        <dbReference type="Proteomes" id="UP000321393"/>
    </source>
</evidence>
<evidence type="ECO:0000259" key="7">
    <source>
        <dbReference type="Pfam" id="PF17917"/>
    </source>
</evidence>
<dbReference type="Pfam" id="PF17917">
    <property type="entry name" value="RT_RNaseH"/>
    <property type="match status" value="1"/>
</dbReference>
<feature type="domain" description="Reverse transcriptase RNase H-like" evidence="7">
    <location>
        <begin position="2"/>
        <end position="96"/>
    </location>
</feature>
<evidence type="ECO:0000313" key="11">
    <source>
        <dbReference type="Proteomes" id="UP000321947"/>
    </source>
</evidence>
<dbReference type="OrthoDB" id="10055717at2759"/>
<dbReference type="STRING" id="1194695.A0A5D3E185"/>
<keyword evidence="1" id="KW-0808">Transferase</keyword>
<gene>
    <name evidence="9" type="ORF">E5676_scaffold880G00310</name>
    <name evidence="8" type="ORF">E6C27_scaffold27G00090</name>
</gene>
<keyword evidence="2" id="KW-0548">Nucleotidyltransferase</keyword>
<dbReference type="Proteomes" id="UP000321947">
    <property type="component" value="Unassembled WGS sequence"/>
</dbReference>
<keyword evidence="5" id="KW-0378">Hydrolase</keyword>
<proteinExistence type="predicted"/>
<dbReference type="Proteomes" id="UP000321393">
    <property type="component" value="Unassembled WGS sequence"/>
</dbReference>
<name>A0A5D3E185_CUCMM</name>
<dbReference type="InterPro" id="IPR041373">
    <property type="entry name" value="RT_RNaseH"/>
</dbReference>
<dbReference type="InterPro" id="IPR043502">
    <property type="entry name" value="DNA/RNA_pol_sf"/>
</dbReference>